<evidence type="ECO:0000313" key="5">
    <source>
        <dbReference type="EMBL" id="PST46418.1"/>
    </source>
</evidence>
<sequence>MNHRIISMQTYEHVCALPHRRPSKIRPMRRPHRPQETGRRTTKMVTLKDVAAKAGVSPSTASGALRRLSYVRPETAERVLKAAQDLNYSTNVSARALRSGRTGIFSLVIPTVDIPFYGRLVTAMEASVERHGYQLIIQQTRFEADRERQLIAQSDDTLSEGMFLLAAQTDSREVARLAGDHPTVMFEDYSTDIVIDSVNAPSTGGIDRAIRHLVGRGRTRICVAGATIPLHAMSEVSSSSRARYERARSAVNAFDELGISGDCGAIDCNWGADGGTDVGHRIADTATGWSNDGRPAGLRYDAVCCMNDDIALGVLRGLADRGVRVPEDVAVTGFDGIPQGEWSVPSLTTIALDYEGMAETAVTMMLRKFGDNPVSMPQWVIAGFRLIERGSTAVSQ</sequence>
<keyword evidence="2" id="KW-0238">DNA-binding</keyword>
<comment type="caution">
    <text evidence="5">The sequence shown here is derived from an EMBL/GenBank/DDBJ whole genome shotgun (WGS) entry which is preliminary data.</text>
</comment>
<dbReference type="SUPFAM" id="SSF53822">
    <property type="entry name" value="Periplasmic binding protein-like I"/>
    <property type="match status" value="1"/>
</dbReference>
<organism evidence="5 6">
    <name type="scientific">Bifidobacterium callitrichos</name>
    <dbReference type="NCBI Taxonomy" id="762209"/>
    <lineage>
        <taxon>Bacteria</taxon>
        <taxon>Bacillati</taxon>
        <taxon>Actinomycetota</taxon>
        <taxon>Actinomycetes</taxon>
        <taxon>Bifidobacteriales</taxon>
        <taxon>Bifidobacteriaceae</taxon>
        <taxon>Bifidobacterium</taxon>
    </lineage>
</organism>
<keyword evidence="1" id="KW-0805">Transcription regulation</keyword>
<dbReference type="InterPro" id="IPR046335">
    <property type="entry name" value="LacI/GalR-like_sensor"/>
</dbReference>
<dbReference type="PROSITE" id="PS00356">
    <property type="entry name" value="HTH_LACI_1"/>
    <property type="match status" value="1"/>
</dbReference>
<reference evidence="6" key="1">
    <citation type="submission" date="2017-09" db="EMBL/GenBank/DDBJ databases">
        <authorList>
            <person name="Sela D.A."/>
            <person name="Albert K."/>
        </authorList>
    </citation>
    <scope>NUCLEOTIDE SEQUENCE [LARGE SCALE GENOMIC DNA]</scope>
    <source>
        <strain evidence="6">UMA51805</strain>
    </source>
</reference>
<evidence type="ECO:0000313" key="6">
    <source>
        <dbReference type="Proteomes" id="UP000240228"/>
    </source>
</evidence>
<gene>
    <name evidence="5" type="ORF">CPA40_05925</name>
</gene>
<dbReference type="AlphaFoldDB" id="A0A2T3GAC4"/>
<dbReference type="InterPro" id="IPR010982">
    <property type="entry name" value="Lambda_DNA-bd_dom_sf"/>
</dbReference>
<name>A0A2T3GAC4_9BIFI</name>
<dbReference type="InterPro" id="IPR000843">
    <property type="entry name" value="HTH_LacI"/>
</dbReference>
<protein>
    <submittedName>
        <fullName evidence="5">LacI family transcriptional regulator</fullName>
    </submittedName>
</protein>
<dbReference type="CDD" id="cd01392">
    <property type="entry name" value="HTH_LacI"/>
    <property type="match status" value="1"/>
</dbReference>
<accession>A0A2T3GAC4</accession>
<proteinExistence type="predicted"/>
<dbReference type="EMBL" id="NWTX01000008">
    <property type="protein sequence ID" value="PST46418.1"/>
    <property type="molecule type" value="Genomic_DNA"/>
</dbReference>
<evidence type="ECO:0000256" key="3">
    <source>
        <dbReference type="ARBA" id="ARBA00023163"/>
    </source>
</evidence>
<evidence type="ECO:0000256" key="1">
    <source>
        <dbReference type="ARBA" id="ARBA00023015"/>
    </source>
</evidence>
<dbReference type="GO" id="GO:0003700">
    <property type="term" value="F:DNA-binding transcription factor activity"/>
    <property type="evidence" value="ECO:0007669"/>
    <property type="project" value="TreeGrafter"/>
</dbReference>
<dbReference type="PANTHER" id="PTHR30146">
    <property type="entry name" value="LACI-RELATED TRANSCRIPTIONAL REPRESSOR"/>
    <property type="match status" value="1"/>
</dbReference>
<dbReference type="Gene3D" id="1.10.260.40">
    <property type="entry name" value="lambda repressor-like DNA-binding domains"/>
    <property type="match status" value="1"/>
</dbReference>
<evidence type="ECO:0000256" key="2">
    <source>
        <dbReference type="ARBA" id="ARBA00023125"/>
    </source>
</evidence>
<keyword evidence="3" id="KW-0804">Transcription</keyword>
<dbReference type="Gene3D" id="3.40.50.2300">
    <property type="match status" value="2"/>
</dbReference>
<dbReference type="Pfam" id="PF13377">
    <property type="entry name" value="Peripla_BP_3"/>
    <property type="match status" value="1"/>
</dbReference>
<evidence type="ECO:0000259" key="4">
    <source>
        <dbReference type="PROSITE" id="PS50932"/>
    </source>
</evidence>
<dbReference type="PROSITE" id="PS50932">
    <property type="entry name" value="HTH_LACI_2"/>
    <property type="match status" value="1"/>
</dbReference>
<dbReference type="SUPFAM" id="SSF47413">
    <property type="entry name" value="lambda repressor-like DNA-binding domains"/>
    <property type="match status" value="1"/>
</dbReference>
<feature type="domain" description="HTH lacI-type" evidence="4">
    <location>
        <begin position="45"/>
        <end position="99"/>
    </location>
</feature>
<dbReference type="SMART" id="SM00354">
    <property type="entry name" value="HTH_LACI"/>
    <property type="match status" value="1"/>
</dbReference>
<dbReference type="GO" id="GO:0000976">
    <property type="term" value="F:transcription cis-regulatory region binding"/>
    <property type="evidence" value="ECO:0007669"/>
    <property type="project" value="TreeGrafter"/>
</dbReference>
<dbReference type="CDD" id="cd06267">
    <property type="entry name" value="PBP1_LacI_sugar_binding-like"/>
    <property type="match status" value="1"/>
</dbReference>
<dbReference type="Proteomes" id="UP000240228">
    <property type="component" value="Unassembled WGS sequence"/>
</dbReference>
<reference evidence="5 6" key="2">
    <citation type="submission" date="2018-03" db="EMBL/GenBank/DDBJ databases">
        <title>The comparative genomics of Bifidobacterium callitrichos reflects dietary carbohydrate utilization within the common marmoset gut.</title>
        <authorList>
            <person name="Rani A."/>
        </authorList>
    </citation>
    <scope>NUCLEOTIDE SEQUENCE [LARGE SCALE GENOMIC DNA]</scope>
    <source>
        <strain evidence="5 6">UMA51805</strain>
    </source>
</reference>
<keyword evidence="6" id="KW-1185">Reference proteome</keyword>
<dbReference type="Pfam" id="PF00356">
    <property type="entry name" value="LacI"/>
    <property type="match status" value="1"/>
</dbReference>
<dbReference type="PANTHER" id="PTHR30146:SF109">
    <property type="entry name" value="HTH-TYPE TRANSCRIPTIONAL REGULATOR GALS"/>
    <property type="match status" value="1"/>
</dbReference>
<dbReference type="InterPro" id="IPR028082">
    <property type="entry name" value="Peripla_BP_I"/>
</dbReference>